<name>A0A8B7ZBV8_ACAPL</name>
<dbReference type="RefSeq" id="XP_022103148.1">
    <property type="nucleotide sequence ID" value="XM_022247456.1"/>
</dbReference>
<gene>
    <name evidence="5" type="primary">LOC110985952</name>
</gene>
<feature type="compositionally biased region" description="Polar residues" evidence="1">
    <location>
        <begin position="307"/>
        <end position="317"/>
    </location>
</feature>
<feature type="compositionally biased region" description="Low complexity" evidence="1">
    <location>
        <begin position="154"/>
        <end position="170"/>
    </location>
</feature>
<dbReference type="Gene3D" id="1.20.58.80">
    <property type="entry name" value="Phosphotransferase system, lactose/cellobiose-type IIA subunit"/>
    <property type="match status" value="1"/>
</dbReference>
<feature type="compositionally biased region" description="Polar residues" evidence="1">
    <location>
        <begin position="1047"/>
        <end position="1062"/>
    </location>
</feature>
<sequence>MASSKNSKDWIRSFSVTDPTKHEKGFTVYKVTYRAFSLAKPEEIVETVVWKRYNDFKKLHKALYQLHYNLRRPEKFPVFAKAKFFGRFDDDVVEERRQSALNLLEFVVKIAPLTRSNFFRNFFEGGEEVSINQSPPAPILKPKVLAPSSVNGTSRSRSPPSWDSASSNPSEGRELAFSEGQSSSPSLGGVWLHRQNEEDITEYGTVDYDDDDDDRTTFSEDSVPSTPLPQLQDMSLFDPLSDTEPCGPAKYTSVPQSNSWLFQAMDMCAVLNEDSSQDSPDNSTPANSTTDLSTDSGITINFPKGPDTSSTATTSPREQARGGTEVPSDSVEDQKNDRNTMARAYLHCIRAQQAAERDAMYPGGGMVDSRSPDVKPRLDGIGGVGVGPVTVGGEEDYLYQAAGHISLALENEANGSYQAAFDLYKSGVGVLLKGVIADDNKNRREAVRRKTAQYLMKAEDLYNKYLSADATNSKRWESEQPSIDVDPRSAHLRGSQEELKNYKVLGLIDSVLLVLDTVTYQTFVIKVLVKSSTPTKRASYAPANCRYVVKPYRFIETDDAIFVVLEHASGGKLWSYASAFLNRGTESSLNQAVAGSLERKSIGSCGSRRSRHSTASGREDQKFQEEIDEESVFAELGDPGGVTLAPPPAHRFGNFVSSAHDSPGDSDFTSGVSPGGENSYANLIIDYGENSHEPTAGDGAGFSKQDVMEPAPLVVTDSISRELDDLDIQDTEANLNDLANQCSQYDGFAGCNGVSLGMLSGTDLEKGKSKDRLNEAATAPMNLFSIDSIESSGSELHSASSADKTVFGFGTPPASPKVESSDGDGLRTDRIPEKKTSLTMWVEHNPEDVIADALKVMEDLEKDNLEDFRLDTESLSYNIRSSEFDEFNARPPNTGQLDTLPDTSGFASAMTDDVTSSKPGTDLAEFFDTGSVEDARTCSETKRPPLVRHSVSMYESGTHSDSPLRQRQHSNPLDLRVTRRASLEGGRSDDSLSSLLRVKVEEPSGFESLSLWEAKGRAVTESKTESHLGEILCKPTPDMLTGDRKQVSSTAVQSEVHPNQPGQVPPRDVSLVTPNNPYTASQVHSNPAAQIPAIQPPVHPMKNLSPMSNLEGSEVTIYSSCESTPKHAIYSPDYDSGTVMDSPNMESPNPSSTNGQGLVGGTHEYSNTNGMKDSLGDNDTTPTHHTAALHPGNAAMTSNPKPKPRDAPLPSLTTLFAQMDEQVTVTKSSTLPESCVRLWAAEILLALTDLHATGIICQDLHPDNILLAEGGHIRLTYFSQWQYVESSLSAHAKEHFYTAPEVNGIFSVTPACDWWSFGVLLFELLTGTSLHSCHPSGLSSHTQLNLPDHISPEAASLLKQLLQVNPLERLGSHRAGGAEEIRLHPFFKDINWTSLQKTAHS</sequence>
<dbReference type="OrthoDB" id="1278353at2759"/>
<feature type="compositionally biased region" description="Basic and acidic residues" evidence="1">
    <location>
        <begin position="934"/>
        <end position="943"/>
    </location>
</feature>
<dbReference type="Pfam" id="PF00787">
    <property type="entry name" value="PX"/>
    <property type="match status" value="1"/>
</dbReference>
<feature type="region of interest" description="Disordered" evidence="1">
    <location>
        <begin position="934"/>
        <end position="990"/>
    </location>
</feature>
<dbReference type="GO" id="GO:0035091">
    <property type="term" value="F:phosphatidylinositol binding"/>
    <property type="evidence" value="ECO:0007669"/>
    <property type="project" value="InterPro"/>
</dbReference>
<dbReference type="Pfam" id="PF04212">
    <property type="entry name" value="MIT"/>
    <property type="match status" value="1"/>
</dbReference>
<proteinExistence type="predicted"/>
<evidence type="ECO:0000259" key="2">
    <source>
        <dbReference type="PROSITE" id="PS50011"/>
    </source>
</evidence>
<dbReference type="PANTHER" id="PTHR15508:SF8">
    <property type="entry name" value="LD24550P"/>
    <property type="match status" value="1"/>
</dbReference>
<feature type="compositionally biased region" description="Polar residues" evidence="1">
    <location>
        <begin position="273"/>
        <end position="299"/>
    </location>
</feature>
<dbReference type="SUPFAM" id="SSF64268">
    <property type="entry name" value="PX domain"/>
    <property type="match status" value="1"/>
</dbReference>
<dbReference type="PROSITE" id="PS50011">
    <property type="entry name" value="PROTEIN_KINASE_DOM"/>
    <property type="match status" value="1"/>
</dbReference>
<dbReference type="PANTHER" id="PTHR15508">
    <property type="entry name" value="RIBOSOMAL PROTEIN S6 KINASE"/>
    <property type="match status" value="1"/>
</dbReference>
<dbReference type="InterPro" id="IPR051866">
    <property type="entry name" value="Intracell_Sig-Traffick_Protein"/>
</dbReference>
<feature type="region of interest" description="Disordered" evidence="1">
    <location>
        <begin position="1126"/>
        <end position="1208"/>
    </location>
</feature>
<dbReference type="InterPro" id="IPR000719">
    <property type="entry name" value="Prot_kinase_dom"/>
</dbReference>
<feature type="compositionally biased region" description="Polar residues" evidence="1">
    <location>
        <begin position="219"/>
        <end position="233"/>
    </location>
</feature>
<feature type="region of interest" description="Disordered" evidence="1">
    <location>
        <begin position="810"/>
        <end position="830"/>
    </location>
</feature>
<accession>A0A8B7ZBV8</accession>
<dbReference type="InterPro" id="IPR007330">
    <property type="entry name" value="MIT_dom"/>
</dbReference>
<dbReference type="SUPFAM" id="SSF56112">
    <property type="entry name" value="Protein kinase-like (PK-like)"/>
    <property type="match status" value="1"/>
</dbReference>
<dbReference type="Gene3D" id="3.30.1520.10">
    <property type="entry name" value="Phox-like domain"/>
    <property type="match status" value="1"/>
</dbReference>
<dbReference type="Pfam" id="PF00069">
    <property type="entry name" value="Pkinase"/>
    <property type="match status" value="1"/>
</dbReference>
<feature type="domain" description="Protein kinase" evidence="2">
    <location>
        <begin position="1069"/>
        <end position="1387"/>
    </location>
</feature>
<protein>
    <submittedName>
        <fullName evidence="5">Ribosomal protein S6 kinase delta-1-like isoform X1</fullName>
    </submittedName>
</protein>
<evidence type="ECO:0000313" key="4">
    <source>
        <dbReference type="Proteomes" id="UP000694845"/>
    </source>
</evidence>
<dbReference type="GeneID" id="110985952"/>
<dbReference type="GO" id="GO:0004672">
    <property type="term" value="F:protein kinase activity"/>
    <property type="evidence" value="ECO:0007669"/>
    <property type="project" value="InterPro"/>
</dbReference>
<feature type="domain" description="PX" evidence="3">
    <location>
        <begin position="7"/>
        <end position="130"/>
    </location>
</feature>
<dbReference type="Gene3D" id="1.10.510.10">
    <property type="entry name" value="Transferase(Phosphotransferase) domain 1"/>
    <property type="match status" value="1"/>
</dbReference>
<dbReference type="InterPro" id="IPR001683">
    <property type="entry name" value="PX_dom"/>
</dbReference>
<dbReference type="CDD" id="cd02677">
    <property type="entry name" value="MIT_SNX15"/>
    <property type="match status" value="1"/>
</dbReference>
<evidence type="ECO:0000256" key="1">
    <source>
        <dbReference type="SAM" id="MobiDB-lite"/>
    </source>
</evidence>
<feature type="region of interest" description="Disordered" evidence="1">
    <location>
        <begin position="1036"/>
        <end position="1077"/>
    </location>
</feature>
<dbReference type="Proteomes" id="UP000694845">
    <property type="component" value="Unplaced"/>
</dbReference>
<feature type="region of interest" description="Disordered" evidence="1">
    <location>
        <begin position="133"/>
        <end position="189"/>
    </location>
</feature>
<dbReference type="CDD" id="cd06881">
    <property type="entry name" value="PX_SNX15_like"/>
    <property type="match status" value="1"/>
</dbReference>
<feature type="region of interest" description="Disordered" evidence="1">
    <location>
        <begin position="202"/>
        <end position="242"/>
    </location>
</feature>
<dbReference type="InterPro" id="IPR036181">
    <property type="entry name" value="MIT_dom_sf"/>
</dbReference>
<keyword evidence="4" id="KW-1185">Reference proteome</keyword>
<feature type="compositionally biased region" description="Polar residues" evidence="1">
    <location>
        <begin position="953"/>
        <end position="971"/>
    </location>
</feature>
<dbReference type="OMA" id="KALHRRD"/>
<dbReference type="SMART" id="SM00312">
    <property type="entry name" value="PX"/>
    <property type="match status" value="1"/>
</dbReference>
<dbReference type="InterPro" id="IPR036871">
    <property type="entry name" value="PX_dom_sf"/>
</dbReference>
<dbReference type="InterPro" id="IPR011009">
    <property type="entry name" value="Kinase-like_dom_sf"/>
</dbReference>
<dbReference type="SMART" id="SM00220">
    <property type="entry name" value="S_TKc"/>
    <property type="match status" value="1"/>
</dbReference>
<dbReference type="SUPFAM" id="SSF116846">
    <property type="entry name" value="MIT domain"/>
    <property type="match status" value="1"/>
</dbReference>
<feature type="region of interest" description="Disordered" evidence="1">
    <location>
        <begin position="604"/>
        <end position="624"/>
    </location>
</feature>
<reference evidence="5" key="1">
    <citation type="submission" date="2025-08" db="UniProtKB">
        <authorList>
            <consortium name="RefSeq"/>
        </authorList>
    </citation>
    <scope>IDENTIFICATION</scope>
</reference>
<feature type="region of interest" description="Disordered" evidence="1">
    <location>
        <begin position="273"/>
        <end position="335"/>
    </location>
</feature>
<dbReference type="GO" id="GO:0005524">
    <property type="term" value="F:ATP binding"/>
    <property type="evidence" value="ECO:0007669"/>
    <property type="project" value="InterPro"/>
</dbReference>
<feature type="compositionally biased region" description="Low complexity" evidence="1">
    <location>
        <begin position="1180"/>
        <end position="1191"/>
    </location>
</feature>
<dbReference type="SMART" id="SM00745">
    <property type="entry name" value="MIT"/>
    <property type="match status" value="1"/>
</dbReference>
<feature type="compositionally biased region" description="Polar residues" evidence="1">
    <location>
        <begin position="1139"/>
        <end position="1156"/>
    </location>
</feature>
<dbReference type="KEGG" id="aplc:110985952"/>
<evidence type="ECO:0000313" key="5">
    <source>
        <dbReference type="RefSeq" id="XP_022103148.1"/>
    </source>
</evidence>
<dbReference type="PROSITE" id="PS50195">
    <property type="entry name" value="PX"/>
    <property type="match status" value="1"/>
</dbReference>
<organism evidence="4 5">
    <name type="scientific">Acanthaster planci</name>
    <name type="common">Crown-of-thorns starfish</name>
    <dbReference type="NCBI Taxonomy" id="133434"/>
    <lineage>
        <taxon>Eukaryota</taxon>
        <taxon>Metazoa</taxon>
        <taxon>Echinodermata</taxon>
        <taxon>Eleutherozoa</taxon>
        <taxon>Asterozoa</taxon>
        <taxon>Asteroidea</taxon>
        <taxon>Valvatacea</taxon>
        <taxon>Valvatida</taxon>
        <taxon>Acanthasteridae</taxon>
        <taxon>Acanthaster</taxon>
    </lineage>
</organism>
<evidence type="ECO:0000259" key="3">
    <source>
        <dbReference type="PROSITE" id="PS50195"/>
    </source>
</evidence>